<dbReference type="CDD" id="cd00590">
    <property type="entry name" value="RRM_SF"/>
    <property type="match status" value="1"/>
</dbReference>
<evidence type="ECO:0000256" key="5">
    <source>
        <dbReference type="ARBA" id="ARBA00022692"/>
    </source>
</evidence>
<dbReference type="InterPro" id="IPR018422">
    <property type="entry name" value="Cation/H_exchanger_CPA1"/>
</dbReference>
<keyword evidence="6 12" id="KW-1133">Transmembrane helix</keyword>
<keyword evidence="5 12" id="KW-0812">Transmembrane</keyword>
<dbReference type="AlphaFoldDB" id="A0A1I8IP49"/>
<feature type="transmembrane region" description="Helical" evidence="12">
    <location>
        <begin position="258"/>
        <end position="284"/>
    </location>
</feature>
<feature type="compositionally biased region" description="Acidic residues" evidence="11">
    <location>
        <begin position="449"/>
        <end position="458"/>
    </location>
</feature>
<keyword evidence="9 12" id="KW-0472">Membrane</keyword>
<evidence type="ECO:0000256" key="8">
    <source>
        <dbReference type="ARBA" id="ARBA00023065"/>
    </source>
</evidence>
<feature type="region of interest" description="Disordered" evidence="11">
    <location>
        <begin position="449"/>
        <end position="478"/>
    </location>
</feature>
<dbReference type="PANTHER" id="PTHR10110">
    <property type="entry name" value="SODIUM/HYDROGEN EXCHANGER"/>
    <property type="match status" value="1"/>
</dbReference>
<evidence type="ECO:0000259" key="13">
    <source>
        <dbReference type="Pfam" id="PF00999"/>
    </source>
</evidence>
<evidence type="ECO:0000256" key="4">
    <source>
        <dbReference type="ARBA" id="ARBA00022475"/>
    </source>
</evidence>
<dbReference type="Pfam" id="PF00999">
    <property type="entry name" value="Na_H_Exchanger"/>
    <property type="match status" value="1"/>
</dbReference>
<evidence type="ECO:0000256" key="2">
    <source>
        <dbReference type="ARBA" id="ARBA00007367"/>
    </source>
</evidence>
<feature type="domain" description="Periphilin-1 C-terminal" evidence="14">
    <location>
        <begin position="785"/>
        <end position="847"/>
    </location>
</feature>
<keyword evidence="3" id="KW-0813">Transport</keyword>
<evidence type="ECO:0000256" key="7">
    <source>
        <dbReference type="ARBA" id="ARBA00023053"/>
    </source>
</evidence>
<evidence type="ECO:0000256" key="6">
    <source>
        <dbReference type="ARBA" id="ARBA00022989"/>
    </source>
</evidence>
<comment type="subcellular location">
    <subcellularLocation>
        <location evidence="1">Cell membrane</location>
        <topology evidence="1">Multi-pass membrane protein</topology>
    </subcellularLocation>
</comment>
<evidence type="ECO:0000313" key="15">
    <source>
        <dbReference type="Proteomes" id="UP000095280"/>
    </source>
</evidence>
<protein>
    <submittedName>
        <fullName evidence="16">Na_H_Exchanger domain-containing protein</fullName>
    </submittedName>
</protein>
<dbReference type="Pfam" id="PF25234">
    <property type="entry name" value="Periphilin_C"/>
    <property type="match status" value="1"/>
</dbReference>
<keyword evidence="7" id="KW-0915">Sodium</keyword>
<evidence type="ECO:0000256" key="12">
    <source>
        <dbReference type="SAM" id="Phobius"/>
    </source>
</evidence>
<dbReference type="GO" id="GO:0051453">
    <property type="term" value="P:regulation of intracellular pH"/>
    <property type="evidence" value="ECO:0007669"/>
    <property type="project" value="TreeGrafter"/>
</dbReference>
<organism evidence="15 16">
    <name type="scientific">Macrostomum lignano</name>
    <dbReference type="NCBI Taxonomy" id="282301"/>
    <lineage>
        <taxon>Eukaryota</taxon>
        <taxon>Metazoa</taxon>
        <taxon>Spiralia</taxon>
        <taxon>Lophotrochozoa</taxon>
        <taxon>Platyhelminthes</taxon>
        <taxon>Rhabditophora</taxon>
        <taxon>Macrostomorpha</taxon>
        <taxon>Macrostomida</taxon>
        <taxon>Macrostomidae</taxon>
        <taxon>Macrostomum</taxon>
    </lineage>
</organism>
<dbReference type="Gene3D" id="6.10.140.1330">
    <property type="match status" value="1"/>
</dbReference>
<evidence type="ECO:0000256" key="1">
    <source>
        <dbReference type="ARBA" id="ARBA00004651"/>
    </source>
</evidence>
<feature type="compositionally biased region" description="Low complexity" evidence="11">
    <location>
        <begin position="657"/>
        <end position="674"/>
    </location>
</feature>
<feature type="compositionally biased region" description="Pro residues" evidence="11">
    <location>
        <begin position="717"/>
        <end position="740"/>
    </location>
</feature>
<dbReference type="WBParaSite" id="maker-uti_cns_0014916-snap-gene-0.3-mRNA-1">
    <property type="protein sequence ID" value="maker-uti_cns_0014916-snap-gene-0.3-mRNA-1"/>
    <property type="gene ID" value="maker-uti_cns_0014916-snap-gene-0.3"/>
</dbReference>
<sequence length="862" mass="93744">MLEIGDNNQSRVYEYDYKRRLYGNEVRSPILDEKATFNPEVFFNIILPPIIFCAGSLVYGITRLSTGIGSSILFNECLLFGALISATDPVTVLAIFNDLNVDVDLYALVFGESVLNDAVAIVLSQSIEKYGALAASAGGIQGEAILKAVLSFLGVFFGALGIGSAMGCLTALITKYTRVRDHPLLESSLFILMSYSTFLAAEAARSTGIVAVLFCGICQSKESTKNFFELLNFLAENFTFLYIGVSTFTYSSHLWDPVFIFAAFVAILLGRALNVYPLCLLLNLGRRNRIGANKMHMLMFSGLRGAIAFALAIRNTSSSVRKMMLSTTLLIVIATVLLCGSLTTQMLQWLRIRVGVEEEAPKRNYEDIQSGSEAEIAMASAANRGSNRAWFARSWHGLDNRLLKPLLTHARPLLTETCPRCCLPLAQLLTTDEQLTQASVQRDLIADNLDDAPPEDEASTSSTGPAAGGNFNDFGGLANPAGPGQQNVVVRADLGARARGSQQPLAMNDAVDPALVAPSRHCLYIRGLPSRIKADEVRRYFIDKEADCSIDFFSYTGSQAALNIALRFDSHEVAKQIMRRYNESGLLGCKVSIVWFKDMIRARQRVRADPQLRARVQRAQEGRGLSGSRSPPPAPGWRFGQQNRSRSGSQRRRSRSRSPTSRSRSPSRSSSTRSAARRGPRSPPEEDEEAAATSASAANNGIDNSNGGVEPRRLGPRSPPSPPPVSSPPPPPPPSPPPPTTSARPSTSSLATPLQPPSLPQMSQPPFCDADNHGVSADAGDGILRLVRAKKAELERAYRQDCDTFAVVAKVLVSKNSSLEGPVRDALREALRDIGQHCVEELREFARTLAIAQQQRQPAGQR</sequence>
<feature type="transmembrane region" description="Helical" evidence="12">
    <location>
        <begin position="230"/>
        <end position="252"/>
    </location>
</feature>
<feature type="transmembrane region" description="Helical" evidence="12">
    <location>
        <begin position="144"/>
        <end position="173"/>
    </location>
</feature>
<dbReference type="InterPro" id="IPR035979">
    <property type="entry name" value="RBD_domain_sf"/>
</dbReference>
<dbReference type="InterPro" id="IPR006153">
    <property type="entry name" value="Cation/H_exchanger_TM"/>
</dbReference>
<evidence type="ECO:0000256" key="10">
    <source>
        <dbReference type="ARBA" id="ARBA00023201"/>
    </source>
</evidence>
<dbReference type="CDD" id="cd22896">
    <property type="entry name" value="periphilin-like"/>
    <property type="match status" value="1"/>
</dbReference>
<accession>A0A1I8IP49</accession>
<feature type="compositionally biased region" description="Low complexity" evidence="11">
    <location>
        <begin position="741"/>
        <end position="753"/>
    </location>
</feature>
<dbReference type="GO" id="GO:0003676">
    <property type="term" value="F:nucleic acid binding"/>
    <property type="evidence" value="ECO:0007669"/>
    <property type="project" value="InterPro"/>
</dbReference>
<dbReference type="GO" id="GO:0098719">
    <property type="term" value="P:sodium ion import across plasma membrane"/>
    <property type="evidence" value="ECO:0007669"/>
    <property type="project" value="TreeGrafter"/>
</dbReference>
<dbReference type="InterPro" id="IPR002090">
    <property type="entry name" value="NHE-6/7/9"/>
</dbReference>
<dbReference type="GO" id="GO:0005886">
    <property type="term" value="C:plasma membrane"/>
    <property type="evidence" value="ECO:0007669"/>
    <property type="project" value="UniProtKB-SubCell"/>
</dbReference>
<reference evidence="16" key="1">
    <citation type="submission" date="2016-11" db="UniProtKB">
        <authorList>
            <consortium name="WormBaseParasite"/>
        </authorList>
    </citation>
    <scope>IDENTIFICATION</scope>
</reference>
<feature type="transmembrane region" description="Helical" evidence="12">
    <location>
        <begin position="41"/>
        <end position="61"/>
    </location>
</feature>
<dbReference type="SUPFAM" id="SSF54928">
    <property type="entry name" value="RNA-binding domain, RBD"/>
    <property type="match status" value="1"/>
</dbReference>
<dbReference type="GO" id="GO:0015386">
    <property type="term" value="F:potassium:proton antiporter activity"/>
    <property type="evidence" value="ECO:0007669"/>
    <property type="project" value="TreeGrafter"/>
</dbReference>
<feature type="transmembrane region" description="Helical" evidence="12">
    <location>
        <begin position="73"/>
        <end position="97"/>
    </location>
</feature>
<comment type="similarity">
    <text evidence="2">Belongs to the monovalent cation:proton antiporter 1 (CPA1) transporter (TC 2.A.36) family.</text>
</comment>
<dbReference type="InterPro" id="IPR057603">
    <property type="entry name" value="Periphilin-1_C"/>
</dbReference>
<dbReference type="GO" id="GO:0015385">
    <property type="term" value="F:sodium:proton antiporter activity"/>
    <property type="evidence" value="ECO:0007669"/>
    <property type="project" value="InterPro"/>
</dbReference>
<dbReference type="GO" id="GO:0055037">
    <property type="term" value="C:recycling endosome"/>
    <property type="evidence" value="ECO:0007669"/>
    <property type="project" value="TreeGrafter"/>
</dbReference>
<evidence type="ECO:0000259" key="14">
    <source>
        <dbReference type="Pfam" id="PF25234"/>
    </source>
</evidence>
<evidence type="ECO:0000256" key="9">
    <source>
        <dbReference type="ARBA" id="ARBA00023136"/>
    </source>
</evidence>
<proteinExistence type="inferred from homology"/>
<evidence type="ECO:0000256" key="11">
    <source>
        <dbReference type="SAM" id="MobiDB-lite"/>
    </source>
</evidence>
<dbReference type="PRINTS" id="PR01088">
    <property type="entry name" value="NAHEXCHNGR6"/>
</dbReference>
<name>A0A1I8IP49_9PLAT</name>
<feature type="region of interest" description="Disordered" evidence="11">
    <location>
        <begin position="611"/>
        <end position="778"/>
    </location>
</feature>
<evidence type="ECO:0000313" key="16">
    <source>
        <dbReference type="WBParaSite" id="maker-uti_cns_0014916-snap-gene-0.3-mRNA-1"/>
    </source>
</evidence>
<evidence type="ECO:0000256" key="3">
    <source>
        <dbReference type="ARBA" id="ARBA00022448"/>
    </source>
</evidence>
<dbReference type="Proteomes" id="UP000095280">
    <property type="component" value="Unplaced"/>
</dbReference>
<feature type="domain" description="Cation/H+ exchanger transmembrane" evidence="13">
    <location>
        <begin position="55"/>
        <end position="349"/>
    </location>
</feature>
<feature type="transmembrane region" description="Helical" evidence="12">
    <location>
        <begin position="325"/>
        <end position="343"/>
    </location>
</feature>
<keyword evidence="8" id="KW-0406">Ion transport</keyword>
<keyword evidence="4" id="KW-1003">Cell membrane</keyword>
<keyword evidence="15" id="KW-1185">Reference proteome</keyword>
<dbReference type="PANTHER" id="PTHR10110:SF187">
    <property type="entry name" value="SODIUM_HYDROGEN EXCHANGER"/>
    <property type="match status" value="1"/>
</dbReference>
<keyword evidence="10" id="KW-0739">Sodium transport</keyword>